<sequence>MEWTKRIPIHFEEPLKQAGIFGEVDISHLDFEWIRGLPTLRATYQEFSPLNKDLTDHNKYPAAVVKLFTEYLVYFAYGEQMNSKKEKFATKKRSPICISRQERIANFSVTTEGELAAFSGFWLGRFVLPYAPTVLGYIYHGSRETATHLDHPGEANVIFPSHYVIGWLAELFPCLYHRCQDSDCSTDSPLFVMLDCWVANFPYPRLDIFLGIEDIFLSELALIMRTLAKAEM</sequence>
<protein>
    <recommendedName>
        <fullName evidence="3">Aminotransferase-like plant mobile domain-containing protein</fullName>
    </recommendedName>
</protein>
<evidence type="ECO:0008006" key="3">
    <source>
        <dbReference type="Google" id="ProtNLM"/>
    </source>
</evidence>
<name>A0A9Q1GSM8_9CARY</name>
<dbReference type="OrthoDB" id="1194411at2759"/>
<accession>A0A9Q1GSM8</accession>
<dbReference type="AlphaFoldDB" id="A0A9Q1GSM8"/>
<proteinExistence type="predicted"/>
<dbReference type="Proteomes" id="UP001153076">
    <property type="component" value="Unassembled WGS sequence"/>
</dbReference>
<organism evidence="1 2">
    <name type="scientific">Carnegiea gigantea</name>
    <dbReference type="NCBI Taxonomy" id="171969"/>
    <lineage>
        <taxon>Eukaryota</taxon>
        <taxon>Viridiplantae</taxon>
        <taxon>Streptophyta</taxon>
        <taxon>Embryophyta</taxon>
        <taxon>Tracheophyta</taxon>
        <taxon>Spermatophyta</taxon>
        <taxon>Magnoliopsida</taxon>
        <taxon>eudicotyledons</taxon>
        <taxon>Gunneridae</taxon>
        <taxon>Pentapetalae</taxon>
        <taxon>Caryophyllales</taxon>
        <taxon>Cactineae</taxon>
        <taxon>Cactaceae</taxon>
        <taxon>Cactoideae</taxon>
        <taxon>Echinocereeae</taxon>
        <taxon>Carnegiea</taxon>
    </lineage>
</organism>
<comment type="caution">
    <text evidence="1">The sequence shown here is derived from an EMBL/GenBank/DDBJ whole genome shotgun (WGS) entry which is preliminary data.</text>
</comment>
<gene>
    <name evidence="1" type="ORF">Cgig2_033078</name>
</gene>
<evidence type="ECO:0000313" key="1">
    <source>
        <dbReference type="EMBL" id="KAJ8425398.1"/>
    </source>
</evidence>
<keyword evidence="2" id="KW-1185">Reference proteome</keyword>
<evidence type="ECO:0000313" key="2">
    <source>
        <dbReference type="Proteomes" id="UP001153076"/>
    </source>
</evidence>
<dbReference type="EMBL" id="JAKOGI010001479">
    <property type="protein sequence ID" value="KAJ8425398.1"/>
    <property type="molecule type" value="Genomic_DNA"/>
</dbReference>
<reference evidence="1" key="1">
    <citation type="submission" date="2022-04" db="EMBL/GenBank/DDBJ databases">
        <title>Carnegiea gigantea Genome sequencing and assembly v2.</title>
        <authorList>
            <person name="Copetti D."/>
            <person name="Sanderson M.J."/>
            <person name="Burquez A."/>
            <person name="Wojciechowski M.F."/>
        </authorList>
    </citation>
    <scope>NUCLEOTIDE SEQUENCE</scope>
    <source>
        <strain evidence="1">SGP5-SGP5p</strain>
        <tissue evidence="1">Aerial part</tissue>
    </source>
</reference>